<dbReference type="OrthoDB" id="5558646at2759"/>
<accession>A0A6A6ZL88</accession>
<dbReference type="Proteomes" id="UP000799424">
    <property type="component" value="Unassembled WGS sequence"/>
</dbReference>
<evidence type="ECO:0000256" key="5">
    <source>
        <dbReference type="RuleBase" id="RU368122"/>
    </source>
</evidence>
<dbReference type="GO" id="GO:0005576">
    <property type="term" value="C:extracellular region"/>
    <property type="evidence" value="ECO:0007669"/>
    <property type="project" value="UniProtKB-SubCell"/>
</dbReference>
<comment type="catalytic activity">
    <reaction evidence="5">
        <text>[(1-&gt;4)-beta-D-glucosyl]n+m + reduced acceptor + O2 = 4-dehydro-beta-D-glucosyl-[(1-&gt;4)-beta-D-glucosyl]n-1 + [(1-&gt;4)-beta-D-glucosyl]m + acceptor + H2O.</text>
        <dbReference type="EC" id="1.14.99.56"/>
    </reaction>
</comment>
<dbReference type="GO" id="GO:0030245">
    <property type="term" value="P:cellulose catabolic process"/>
    <property type="evidence" value="ECO:0007669"/>
    <property type="project" value="UniProtKB-UniRule"/>
</dbReference>
<evidence type="ECO:0000313" key="7">
    <source>
        <dbReference type="EMBL" id="KAF2821523.1"/>
    </source>
</evidence>
<dbReference type="InterPro" id="IPR049892">
    <property type="entry name" value="AA9"/>
</dbReference>
<keyword evidence="8" id="KW-1185">Reference proteome</keyword>
<evidence type="ECO:0000256" key="2">
    <source>
        <dbReference type="ARBA" id="ARBA00004613"/>
    </source>
</evidence>
<dbReference type="GO" id="GO:0008810">
    <property type="term" value="F:cellulase activity"/>
    <property type="evidence" value="ECO:0007669"/>
    <property type="project" value="UniProtKB-UniRule"/>
</dbReference>
<reference evidence="7" key="1">
    <citation type="journal article" date="2020" name="Stud. Mycol.">
        <title>101 Dothideomycetes genomes: a test case for predicting lifestyles and emergence of pathogens.</title>
        <authorList>
            <person name="Haridas S."/>
            <person name="Albert R."/>
            <person name="Binder M."/>
            <person name="Bloem J."/>
            <person name="Labutti K."/>
            <person name="Salamov A."/>
            <person name="Andreopoulos B."/>
            <person name="Baker S."/>
            <person name="Barry K."/>
            <person name="Bills G."/>
            <person name="Bluhm B."/>
            <person name="Cannon C."/>
            <person name="Castanera R."/>
            <person name="Culley D."/>
            <person name="Daum C."/>
            <person name="Ezra D."/>
            <person name="Gonzalez J."/>
            <person name="Henrissat B."/>
            <person name="Kuo A."/>
            <person name="Liang C."/>
            <person name="Lipzen A."/>
            <person name="Lutzoni F."/>
            <person name="Magnuson J."/>
            <person name="Mondo S."/>
            <person name="Nolan M."/>
            <person name="Ohm R."/>
            <person name="Pangilinan J."/>
            <person name="Park H.-J."/>
            <person name="Ramirez L."/>
            <person name="Alfaro M."/>
            <person name="Sun H."/>
            <person name="Tritt A."/>
            <person name="Yoshinaga Y."/>
            <person name="Zwiers L.-H."/>
            <person name="Turgeon B."/>
            <person name="Goodwin S."/>
            <person name="Spatafora J."/>
            <person name="Crous P."/>
            <person name="Grigoriev I."/>
        </authorList>
    </citation>
    <scope>NUCLEOTIDE SEQUENCE</scope>
    <source>
        <strain evidence="7">CBS 113818</strain>
    </source>
</reference>
<proteinExistence type="predicted"/>
<evidence type="ECO:0000256" key="1">
    <source>
        <dbReference type="ARBA" id="ARBA00001973"/>
    </source>
</evidence>
<dbReference type="InterPro" id="IPR005103">
    <property type="entry name" value="AA9_LPMO"/>
</dbReference>
<name>A0A6A6ZL88_9PLEO</name>
<evidence type="ECO:0000259" key="6">
    <source>
        <dbReference type="Pfam" id="PF03443"/>
    </source>
</evidence>
<keyword evidence="3 5" id="KW-0964">Secreted</keyword>
<evidence type="ECO:0000256" key="3">
    <source>
        <dbReference type="ARBA" id="ARBA00022525"/>
    </source>
</evidence>
<comment type="subcellular location">
    <subcellularLocation>
        <location evidence="2 5">Secreted</location>
    </subcellularLocation>
</comment>
<dbReference type="Gene3D" id="2.70.50.70">
    <property type="match status" value="1"/>
</dbReference>
<organism evidence="7 8">
    <name type="scientific">Ophiobolus disseminans</name>
    <dbReference type="NCBI Taxonomy" id="1469910"/>
    <lineage>
        <taxon>Eukaryota</taxon>
        <taxon>Fungi</taxon>
        <taxon>Dikarya</taxon>
        <taxon>Ascomycota</taxon>
        <taxon>Pezizomycotina</taxon>
        <taxon>Dothideomycetes</taxon>
        <taxon>Pleosporomycetidae</taxon>
        <taxon>Pleosporales</taxon>
        <taxon>Pleosporineae</taxon>
        <taxon>Phaeosphaeriaceae</taxon>
        <taxon>Ophiobolus</taxon>
    </lineage>
</organism>
<dbReference type="CDD" id="cd21175">
    <property type="entry name" value="LPMO_AA9"/>
    <property type="match status" value="1"/>
</dbReference>
<keyword evidence="5" id="KW-0136">Cellulose degradation</keyword>
<protein>
    <recommendedName>
        <fullName evidence="5">AA9 family lytic polysaccharide monooxygenase</fullName>
        <ecNumber evidence="5">1.14.99.56</ecNumber>
    </recommendedName>
    <alternativeName>
        <fullName evidence="5">Endo-beta-1,4-glucanase</fullName>
    </alternativeName>
    <alternativeName>
        <fullName evidence="5">Glycosyl hydrolase 61 family protein</fullName>
    </alternativeName>
</protein>
<comment type="function">
    <text evidence="5">Lytic polysaccharide monooxygenase (LMPO) that depolymerizes crystalline and amorphous polysaccharides via the oxidation of scissile alpha- or beta-(1-4)-glycosidic bonds, yielding C1 and/or C4 oxidation products. Catalysis by LPMOs requires the reduction of the active-site copper from Cu(II) to Cu(I) by a reducing agent and H(2)O(2) or O(2) as a cosubstrate.</text>
</comment>
<feature type="domain" description="Auxiliary Activity family 9 catalytic" evidence="6">
    <location>
        <begin position="4"/>
        <end position="164"/>
    </location>
</feature>
<gene>
    <name evidence="7" type="ORF">CC86DRAFT_426891</name>
</gene>
<comment type="domain">
    <text evidence="5">Has a modular structure: an endo-beta-1,4-glucanase catalytic module at the N-terminus, a linker rich in serines and threonines, and a C-terminal carbohydrate-binding module (CBM).</text>
</comment>
<keyword evidence="5" id="KW-0624">Polysaccharide degradation</keyword>
<sequence length="178" mass="19424">MDKTVIDVPAGAKVGSWWQYAIGGAWGQNDIENPIASSHKGPMMYYLAKVDNATNASTSGLQWFKVAHEDLANNTWAVDTMIKNSGWHYFTMPTCVAPGHYLMRAELLALHGANQWGGAQFYVEIRVTGSGINKGKDLVSFPGAYHADDPGIKLASYENSKPKYTLTYQIPGPAPLVC</sequence>
<evidence type="ECO:0000313" key="8">
    <source>
        <dbReference type="Proteomes" id="UP000799424"/>
    </source>
</evidence>
<dbReference type="PANTHER" id="PTHR33353:SF13">
    <property type="entry name" value="ENDOGLUCANASE II"/>
    <property type="match status" value="1"/>
</dbReference>
<comment type="cofactor">
    <cofactor evidence="1">
        <name>Cu(2+)</name>
        <dbReference type="ChEBI" id="CHEBI:29036"/>
    </cofactor>
</comment>
<dbReference type="EC" id="1.14.99.56" evidence="5"/>
<keyword evidence="4 5" id="KW-1015">Disulfide bond</keyword>
<dbReference type="PANTHER" id="PTHR33353">
    <property type="entry name" value="PUTATIVE (AFU_ORTHOLOGUE AFUA_1G12560)-RELATED"/>
    <property type="match status" value="1"/>
</dbReference>
<dbReference type="Pfam" id="PF03443">
    <property type="entry name" value="AA9"/>
    <property type="match status" value="1"/>
</dbReference>
<dbReference type="AlphaFoldDB" id="A0A6A6ZL88"/>
<dbReference type="GO" id="GO:0030248">
    <property type="term" value="F:cellulose binding"/>
    <property type="evidence" value="ECO:0007669"/>
    <property type="project" value="UniProtKB-UniRule"/>
</dbReference>
<dbReference type="EMBL" id="MU006237">
    <property type="protein sequence ID" value="KAF2821523.1"/>
    <property type="molecule type" value="Genomic_DNA"/>
</dbReference>
<keyword evidence="5" id="KW-0119">Carbohydrate metabolism</keyword>
<evidence type="ECO:0000256" key="4">
    <source>
        <dbReference type="ARBA" id="ARBA00023157"/>
    </source>
</evidence>